<keyword evidence="2" id="KW-1185">Reference proteome</keyword>
<protein>
    <submittedName>
        <fullName evidence="1">Uncharacterized protein</fullName>
    </submittedName>
</protein>
<name>U5PUE5_BPGRA</name>
<gene>
    <name evidence="1" type="ORF">Grass_156</name>
</gene>
<dbReference type="EMBL" id="KF669652">
    <property type="protein sequence ID" value="AGY47421.1"/>
    <property type="molecule type" value="Genomic_DNA"/>
</dbReference>
<evidence type="ECO:0000313" key="1">
    <source>
        <dbReference type="EMBL" id="AGY47421.1"/>
    </source>
</evidence>
<sequence>MSSLESRFIQVPVLFRKNKFYISEYELRSLTSKISYPSMTGTIWATFCVETEEGSREYKTITFSDAEFDSFAHSALDQINYYMHRINHVRSEKMKAKGKQSKQKVIRYKVYVCDEYIGDLFPLKDTRIEKADIDEETE</sequence>
<reference evidence="1 2" key="1">
    <citation type="journal article" date="2013" name="Genome Announc.">
        <title>Complete Genome of Bacillus subtilis Myophage Grass.</title>
        <authorList>
            <person name="Miller S.Y."/>
            <person name="Colquhoun J.M."/>
            <person name="Perl A.L."/>
            <person name="Chamakura K.R."/>
            <person name="Kuty Everett G.F."/>
        </authorList>
    </citation>
    <scope>NUCLEOTIDE SEQUENCE [LARGE SCALE GENOMIC DNA]</scope>
</reference>
<organism evidence="1 2">
    <name type="scientific">Bacillus phage Grass</name>
    <dbReference type="NCBI Taxonomy" id="1406785"/>
    <lineage>
        <taxon>Viruses</taxon>
        <taxon>Duplodnaviria</taxon>
        <taxon>Heunggongvirae</taxon>
        <taxon>Uroviricota</taxon>
        <taxon>Caudoviricetes</taxon>
        <taxon>Herelleviridae</taxon>
        <taxon>Bastillevirinae</taxon>
        <taxon>Nitunavirus</taxon>
        <taxon>Nitunavirus grass</taxon>
    </lineage>
</organism>
<dbReference type="Proteomes" id="UP000017648">
    <property type="component" value="Segment"/>
</dbReference>
<proteinExistence type="predicted"/>
<accession>U5PUE5</accession>
<dbReference type="RefSeq" id="YP_008771522.1">
    <property type="nucleotide sequence ID" value="NC_022771.1"/>
</dbReference>
<organismHost>
    <name type="scientific">Bacillus subtilis</name>
    <dbReference type="NCBI Taxonomy" id="1423"/>
</organismHost>
<dbReference type="GeneID" id="17960080"/>
<dbReference type="KEGG" id="vg:17960080"/>
<evidence type="ECO:0000313" key="2">
    <source>
        <dbReference type="Proteomes" id="UP000017648"/>
    </source>
</evidence>